<evidence type="ECO:0000256" key="2">
    <source>
        <dbReference type="SAM" id="SignalP"/>
    </source>
</evidence>
<feature type="domain" description="Fibronectin type-III" evidence="3">
    <location>
        <begin position="634"/>
        <end position="718"/>
    </location>
</feature>
<dbReference type="SUPFAM" id="SSF50952">
    <property type="entry name" value="Soluble quinoprotein glucose dehydrogenase"/>
    <property type="match status" value="1"/>
</dbReference>
<dbReference type="InterPro" id="IPR036116">
    <property type="entry name" value="FN3_sf"/>
</dbReference>
<dbReference type="InterPro" id="IPR011042">
    <property type="entry name" value="6-blade_b-propeller_TolB-like"/>
</dbReference>
<dbReference type="InterPro" id="IPR011041">
    <property type="entry name" value="Quinoprot_gluc/sorb_DH_b-prop"/>
</dbReference>
<dbReference type="InterPro" id="IPR003961">
    <property type="entry name" value="FN3_dom"/>
</dbReference>
<dbReference type="PANTHER" id="PTHR19328:SF13">
    <property type="entry name" value="HIPL1 PROTEIN"/>
    <property type="match status" value="1"/>
</dbReference>
<dbReference type="InterPro" id="IPR045474">
    <property type="entry name" value="GEVED"/>
</dbReference>
<gene>
    <name evidence="4" type="ORF">OOZ35_11570</name>
</gene>
<dbReference type="Pfam" id="PF07995">
    <property type="entry name" value="GSDH"/>
    <property type="match status" value="2"/>
</dbReference>
<feature type="signal peptide" evidence="2">
    <location>
        <begin position="1"/>
        <end position="20"/>
    </location>
</feature>
<protein>
    <submittedName>
        <fullName evidence="4">PQQ-dependent sugar dehydrogenase</fullName>
    </submittedName>
</protein>
<dbReference type="SUPFAM" id="SSF49265">
    <property type="entry name" value="Fibronectin type III"/>
    <property type="match status" value="1"/>
</dbReference>
<evidence type="ECO:0000259" key="3">
    <source>
        <dbReference type="PROSITE" id="PS50853"/>
    </source>
</evidence>
<dbReference type="EMBL" id="JAPFGC010000002">
    <property type="protein sequence ID" value="MDA0178133.1"/>
    <property type="molecule type" value="Genomic_DNA"/>
</dbReference>
<reference evidence="4" key="1">
    <citation type="submission" date="2022-11" db="EMBL/GenBank/DDBJ databases">
        <title>Refractory cell wall polysaccharides provide important carbon source for microbial heterotrophs in the hadal ocean.</title>
        <authorList>
            <person name="Zhu X."/>
        </authorList>
    </citation>
    <scope>NUCLEOTIDE SEQUENCE</scope>
    <source>
        <strain evidence="4">MTRN7</strain>
    </source>
</reference>
<dbReference type="Gene3D" id="2.120.10.30">
    <property type="entry name" value="TolB, C-terminal domain"/>
    <property type="match status" value="1"/>
</dbReference>
<dbReference type="NCBIfam" id="TIGR04183">
    <property type="entry name" value="Por_Secre_tail"/>
    <property type="match status" value="1"/>
</dbReference>
<keyword evidence="1 2" id="KW-0732">Signal</keyword>
<evidence type="ECO:0000256" key="1">
    <source>
        <dbReference type="ARBA" id="ARBA00022729"/>
    </source>
</evidence>
<evidence type="ECO:0000313" key="5">
    <source>
        <dbReference type="Proteomes" id="UP001149142"/>
    </source>
</evidence>
<keyword evidence="5" id="KW-1185">Reference proteome</keyword>
<dbReference type="PANTHER" id="PTHR19328">
    <property type="entry name" value="HEDGEHOG-INTERACTING PROTEIN"/>
    <property type="match status" value="1"/>
</dbReference>
<dbReference type="Pfam" id="PF18962">
    <property type="entry name" value="Por_Secre_tail"/>
    <property type="match status" value="1"/>
</dbReference>
<dbReference type="InterPro" id="IPR013783">
    <property type="entry name" value="Ig-like_fold"/>
</dbReference>
<sequence length="977" mass="106106">MKSKLLLSIMLLTQLLTAQTAMTPSSTAITYGSDWSTVKITADGALNYPWEITYGPDNTLWVTERVGEKIVKVSTATATNAPLTMIDLSAKIANAKQGGLMGMAIHPALYQDINTTLNNYVFISYTYDDGGELKLRIARLIYDNATQSLSEDTSLNVNGAILEDVPASADHNSGRLIFGPDLKLYYTIGDQGANQFDYSCNPVLSQVLPSYSADYENYPGKTLRLNTDGTIPSDNPYLSGVQSHVYTYGHRNAQGIIFSQDGTLYASEHGPKTDDEINVIKSGKNYGWPEIAGYYDNLAYTYCNWSSLGGSCNAGDFSDHNCPNGAATATEYESYPSAAPSNFEPPIGTYNSTIANDPSGGWFTWPTPAPSSIDIHEANNIPGWGRSLLVPSLKKGTIYRAKLTPDGEDIVSDFYEEFHSSNDRYRDIAISPDGLTIYAVTDNGGGTSGPSSNSGVSIDNPGVIIKIQYQGPLVINPPVANCQDITVTLDATGNTQITPSDIDNGSTGGSAGIASLVIDQDTFNCTHTDNPQTVWLTVTDNNGNESRCSAQVTVVPNSNPAAFVAPVLEDVVSNCEITVPAPSLINNACAEVIATTTDQVTFTAGQSGVITWVFDDGTYQDTATQNVTVNTLAVPSNINVIPGTTTAYINWDLINGVTYNVRYREVGASTWVTQTTSTNSITLTGLNMLTNYEVQVNSDCGSSQSAYSTIVNFTTTDITYVTPTVSYYPDDFYINNFEILDNNYISLLSNSSNQNEDVSGYSNHTDDGLNIPDLKQLDQFNVVISLVNTHPWNKTSGHSVWIDYNQDGDFDDSNERVWGTTNGDDLFPHGASGIGSFTVPSTALLGNTRMRIASRTYWTPNDPEAMTYDGNNGGEYEDYTVNITSNTLSVPQIELSKFSIYPNPIQNSFTVKFSRSISEDVTITLTDLQGRVIKVKTLSKSNDQLTFDNTNYLKSGVYFVTISNNQKVLKTKKLIKL</sequence>
<dbReference type="RefSeq" id="WP_106687509.1">
    <property type="nucleotide sequence ID" value="NZ_CAXQEU010000009.1"/>
</dbReference>
<dbReference type="PROSITE" id="PS50853">
    <property type="entry name" value="FN3"/>
    <property type="match status" value="1"/>
</dbReference>
<dbReference type="InterPro" id="IPR012938">
    <property type="entry name" value="Glc/Sorbosone_DH"/>
</dbReference>
<name>A0ABT4S230_9FLAO</name>
<accession>A0ABT4S230</accession>
<dbReference type="InterPro" id="IPR026444">
    <property type="entry name" value="Secre_tail"/>
</dbReference>
<evidence type="ECO:0000313" key="4">
    <source>
        <dbReference type="EMBL" id="MDA0178133.1"/>
    </source>
</evidence>
<dbReference type="Gene3D" id="2.60.40.10">
    <property type="entry name" value="Immunoglobulins"/>
    <property type="match status" value="1"/>
</dbReference>
<comment type="caution">
    <text evidence="4">The sequence shown here is derived from an EMBL/GenBank/DDBJ whole genome shotgun (WGS) entry which is preliminary data.</text>
</comment>
<proteinExistence type="predicted"/>
<feature type="chain" id="PRO_5045407123" evidence="2">
    <location>
        <begin position="21"/>
        <end position="977"/>
    </location>
</feature>
<dbReference type="CDD" id="cd00063">
    <property type="entry name" value="FN3"/>
    <property type="match status" value="1"/>
</dbReference>
<dbReference type="Proteomes" id="UP001149142">
    <property type="component" value="Unassembled WGS sequence"/>
</dbReference>
<dbReference type="Pfam" id="PF20009">
    <property type="entry name" value="GEVED"/>
    <property type="match status" value="1"/>
</dbReference>
<organism evidence="4 5">
    <name type="scientific">Mesoflavibacter profundi</name>
    <dbReference type="NCBI Taxonomy" id="2708110"/>
    <lineage>
        <taxon>Bacteria</taxon>
        <taxon>Pseudomonadati</taxon>
        <taxon>Bacteroidota</taxon>
        <taxon>Flavobacteriia</taxon>
        <taxon>Flavobacteriales</taxon>
        <taxon>Flavobacteriaceae</taxon>
        <taxon>Mesoflavibacter</taxon>
    </lineage>
</organism>